<dbReference type="AlphaFoldDB" id="I0URD8"/>
<gene>
    <name evidence="1" type="ORF">HMPREF1324_1432</name>
</gene>
<keyword evidence="2" id="KW-1185">Reference proteome</keyword>
<accession>I0URD8</accession>
<sequence length="313" mass="35601">MSTYKLSDTILRRVYPLVKDNAKLRAEGITKDRLRTIIRDNRAVKLARGQYISAHNWQNLNITEKHLARIIAYSRVLDEPVFTHQSAAILHGFPVLEVPVSVHVYSQSGSSNEALTRHNDSYARDASITRFLAGITATSPIETVVGCARVLQVDEAVVVADGALSRQQTETRINYWELHHALMNSPRKGSARAREVARLMSDKSDSPGETLTRLRLQEYGLFPIEQYFVKTDLGNFVSDFAFEQLGVLIEFDGRVKQTDKTMNPDGWVVDREKERENALMRAGWRLLRLRWEHVRGRGSPWVLESALRSFGIL</sequence>
<organism evidence="1 2">
    <name type="scientific">Rothia aeria F0474</name>
    <dbReference type="NCBI Taxonomy" id="1125724"/>
    <lineage>
        <taxon>Bacteria</taxon>
        <taxon>Bacillati</taxon>
        <taxon>Actinomycetota</taxon>
        <taxon>Actinomycetes</taxon>
        <taxon>Micrococcales</taxon>
        <taxon>Micrococcaceae</taxon>
        <taxon>Rothia</taxon>
    </lineage>
</organism>
<dbReference type="OrthoDB" id="5517693at2"/>
<evidence type="ECO:0000313" key="1">
    <source>
        <dbReference type="EMBL" id="EID50441.1"/>
    </source>
</evidence>
<dbReference type="EMBL" id="AJJQ01000041">
    <property type="protein sequence ID" value="EID50441.1"/>
    <property type="molecule type" value="Genomic_DNA"/>
</dbReference>
<evidence type="ECO:0008006" key="3">
    <source>
        <dbReference type="Google" id="ProtNLM"/>
    </source>
</evidence>
<name>I0URD8_9MICC</name>
<dbReference type="Gene3D" id="3.40.960.10">
    <property type="entry name" value="VSR Endonuclease"/>
    <property type="match status" value="1"/>
</dbReference>
<comment type="caution">
    <text evidence="1">The sequence shown here is derived from an EMBL/GenBank/DDBJ whole genome shotgun (WGS) entry which is preliminary data.</text>
</comment>
<proteinExistence type="predicted"/>
<dbReference type="PATRIC" id="fig|1125724.3.peg.1756"/>
<dbReference type="Proteomes" id="UP000004863">
    <property type="component" value="Unassembled WGS sequence"/>
</dbReference>
<protein>
    <recommendedName>
        <fullName evidence="3">PF13338 domain protein</fullName>
    </recommendedName>
</protein>
<dbReference type="RefSeq" id="WP_006888705.1">
    <property type="nucleotide sequence ID" value="NZ_AJJQ01000041.1"/>
</dbReference>
<evidence type="ECO:0000313" key="2">
    <source>
        <dbReference type="Proteomes" id="UP000004863"/>
    </source>
</evidence>
<reference evidence="1" key="1">
    <citation type="submission" date="2012-03" db="EMBL/GenBank/DDBJ databases">
        <authorList>
            <person name="Durkin A.S."/>
            <person name="McCorrison J."/>
            <person name="Torralba M."/>
            <person name="Gillis M."/>
            <person name="Methe B."/>
            <person name="Sutton G."/>
            <person name="Nelson K.E."/>
        </authorList>
    </citation>
    <scope>NUCLEOTIDE SEQUENCE [LARGE SCALE GENOMIC DNA]</scope>
    <source>
        <strain evidence="1">F0474</strain>
    </source>
</reference>